<proteinExistence type="predicted"/>
<sequence length="110" mass="12469">MTHKEGCPFRVIFSERGTWQHSLGLYLQRSLSVLAIDDPFLLRNPNEVNTFLNTLGKKEVGAFSADVKDLYYSLPQDPILEAPCWPKSVSSAESWCCESGLRAGRHDRRL</sequence>
<organism evidence="1 2">
    <name type="scientific">Haemaphysalis longicornis</name>
    <name type="common">Bush tick</name>
    <dbReference type="NCBI Taxonomy" id="44386"/>
    <lineage>
        <taxon>Eukaryota</taxon>
        <taxon>Metazoa</taxon>
        <taxon>Ecdysozoa</taxon>
        <taxon>Arthropoda</taxon>
        <taxon>Chelicerata</taxon>
        <taxon>Arachnida</taxon>
        <taxon>Acari</taxon>
        <taxon>Parasitiformes</taxon>
        <taxon>Ixodida</taxon>
        <taxon>Ixodoidea</taxon>
        <taxon>Ixodidae</taxon>
        <taxon>Haemaphysalinae</taxon>
        <taxon>Haemaphysalis</taxon>
    </lineage>
</organism>
<dbReference type="Proteomes" id="UP000821853">
    <property type="component" value="Chromosome 10"/>
</dbReference>
<evidence type="ECO:0000313" key="2">
    <source>
        <dbReference type="Proteomes" id="UP000821853"/>
    </source>
</evidence>
<dbReference type="OrthoDB" id="6514472at2759"/>
<evidence type="ECO:0000313" key="1">
    <source>
        <dbReference type="EMBL" id="KAH9364839.1"/>
    </source>
</evidence>
<keyword evidence="2" id="KW-1185">Reference proteome</keyword>
<accession>A0A9J6FPX3</accession>
<reference evidence="1 2" key="1">
    <citation type="journal article" date="2020" name="Cell">
        <title>Large-Scale Comparative Analyses of Tick Genomes Elucidate Their Genetic Diversity and Vector Capacities.</title>
        <authorList>
            <consortium name="Tick Genome and Microbiome Consortium (TIGMIC)"/>
            <person name="Jia N."/>
            <person name="Wang J."/>
            <person name="Shi W."/>
            <person name="Du L."/>
            <person name="Sun Y."/>
            <person name="Zhan W."/>
            <person name="Jiang J.F."/>
            <person name="Wang Q."/>
            <person name="Zhang B."/>
            <person name="Ji P."/>
            <person name="Bell-Sakyi L."/>
            <person name="Cui X.M."/>
            <person name="Yuan T.T."/>
            <person name="Jiang B.G."/>
            <person name="Yang W.F."/>
            <person name="Lam T.T."/>
            <person name="Chang Q.C."/>
            <person name="Ding S.J."/>
            <person name="Wang X.J."/>
            <person name="Zhu J.G."/>
            <person name="Ruan X.D."/>
            <person name="Zhao L."/>
            <person name="Wei J.T."/>
            <person name="Ye R.Z."/>
            <person name="Que T.C."/>
            <person name="Du C.H."/>
            <person name="Zhou Y.H."/>
            <person name="Cheng J.X."/>
            <person name="Dai P.F."/>
            <person name="Guo W.B."/>
            <person name="Han X.H."/>
            <person name="Huang E.J."/>
            <person name="Li L.F."/>
            <person name="Wei W."/>
            <person name="Gao Y.C."/>
            <person name="Liu J.Z."/>
            <person name="Shao H.Z."/>
            <person name="Wang X."/>
            <person name="Wang C.C."/>
            <person name="Yang T.C."/>
            <person name="Huo Q.B."/>
            <person name="Li W."/>
            <person name="Chen H.Y."/>
            <person name="Chen S.E."/>
            <person name="Zhou L.G."/>
            <person name="Ni X.B."/>
            <person name="Tian J.H."/>
            <person name="Sheng Y."/>
            <person name="Liu T."/>
            <person name="Pan Y.S."/>
            <person name="Xia L.Y."/>
            <person name="Li J."/>
            <person name="Zhao F."/>
            <person name="Cao W.C."/>
        </authorList>
    </citation>
    <scope>NUCLEOTIDE SEQUENCE [LARGE SCALE GENOMIC DNA]</scope>
    <source>
        <strain evidence="1">HaeL-2018</strain>
    </source>
</reference>
<dbReference type="AlphaFoldDB" id="A0A9J6FPX3"/>
<gene>
    <name evidence="1" type="ORF">HPB48_001302</name>
</gene>
<comment type="caution">
    <text evidence="1">The sequence shown here is derived from an EMBL/GenBank/DDBJ whole genome shotgun (WGS) entry which is preliminary data.</text>
</comment>
<dbReference type="EMBL" id="JABSTR010000002">
    <property type="protein sequence ID" value="KAH9364839.1"/>
    <property type="molecule type" value="Genomic_DNA"/>
</dbReference>
<dbReference type="VEuPathDB" id="VectorBase:HLOH_040417"/>
<name>A0A9J6FPX3_HAELO</name>
<protein>
    <submittedName>
        <fullName evidence="1">Uncharacterized protein</fullName>
    </submittedName>
</protein>
<dbReference type="OMA" id="ESWCCES"/>